<keyword evidence="1" id="KW-1133">Transmembrane helix</keyword>
<dbReference type="Proteomes" id="UP000295681">
    <property type="component" value="Unassembled WGS sequence"/>
</dbReference>
<accession>A0A4R5N876</accession>
<sequence length="67" mass="8118">MIAINILIVVIVVGWFIYKENIDWWLTIKAIKRELRKGKPVHFYTENDEICISNIADLKQETVWWWI</sequence>
<organism evidence="2 3">
    <name type="scientific">Leuconostoc fallax</name>
    <dbReference type="NCBI Taxonomy" id="1251"/>
    <lineage>
        <taxon>Bacteria</taxon>
        <taxon>Bacillati</taxon>
        <taxon>Bacillota</taxon>
        <taxon>Bacilli</taxon>
        <taxon>Lactobacillales</taxon>
        <taxon>Lactobacillaceae</taxon>
        <taxon>Leuconostoc</taxon>
    </lineage>
</organism>
<evidence type="ECO:0000313" key="2">
    <source>
        <dbReference type="EMBL" id="TDG68047.1"/>
    </source>
</evidence>
<dbReference type="RefSeq" id="WP_010007838.1">
    <property type="nucleotide sequence ID" value="NZ_JAGYGP010000001.1"/>
</dbReference>
<evidence type="ECO:0000256" key="1">
    <source>
        <dbReference type="SAM" id="Phobius"/>
    </source>
</evidence>
<protein>
    <submittedName>
        <fullName evidence="2">Uncharacterized protein</fullName>
    </submittedName>
</protein>
<keyword evidence="1" id="KW-0812">Transmembrane</keyword>
<keyword evidence="3" id="KW-1185">Reference proteome</keyword>
<name>A0A4R5N876_9LACO</name>
<dbReference type="EMBL" id="PUFI01000014">
    <property type="protein sequence ID" value="TDG68047.1"/>
    <property type="molecule type" value="Genomic_DNA"/>
</dbReference>
<comment type="caution">
    <text evidence="2">The sequence shown here is derived from an EMBL/GenBank/DDBJ whole genome shotgun (WGS) entry which is preliminary data.</text>
</comment>
<gene>
    <name evidence="2" type="ORF">C5L23_000353</name>
</gene>
<feature type="transmembrane region" description="Helical" evidence="1">
    <location>
        <begin position="6"/>
        <end position="26"/>
    </location>
</feature>
<reference evidence="2 3" key="1">
    <citation type="journal article" date="2019" name="Appl. Microbiol. Biotechnol.">
        <title>Uncovering carbohydrate metabolism through a genotype-phenotype association study of 56 lactic acid bacteria genomes.</title>
        <authorList>
            <person name="Buron-Moles G."/>
            <person name="Chailyan A."/>
            <person name="Dolejs I."/>
            <person name="Forster J."/>
            <person name="Miks M.H."/>
        </authorList>
    </citation>
    <scope>NUCLEOTIDE SEQUENCE [LARGE SCALE GENOMIC DNA]</scope>
    <source>
        <strain evidence="2 3">ATCC 700006</strain>
    </source>
</reference>
<proteinExistence type="predicted"/>
<dbReference type="AlphaFoldDB" id="A0A4R5N876"/>
<evidence type="ECO:0000313" key="3">
    <source>
        <dbReference type="Proteomes" id="UP000295681"/>
    </source>
</evidence>
<keyword evidence="1" id="KW-0472">Membrane</keyword>
<dbReference type="STRING" id="907931.GCA_000165675_00997"/>